<accession>J4DQ10</accession>
<feature type="compositionally biased region" description="Polar residues" evidence="1">
    <location>
        <begin position="2123"/>
        <end position="2136"/>
    </location>
</feature>
<feature type="compositionally biased region" description="Polar residues" evidence="1">
    <location>
        <begin position="1867"/>
        <end position="1880"/>
    </location>
</feature>
<feature type="region of interest" description="Disordered" evidence="1">
    <location>
        <begin position="2617"/>
        <end position="2664"/>
    </location>
</feature>
<feature type="compositionally biased region" description="Polar residues" evidence="1">
    <location>
        <begin position="2379"/>
        <end position="2392"/>
    </location>
</feature>
<evidence type="ECO:0000313" key="3">
    <source>
        <dbReference type="Proteomes" id="UP000003786"/>
    </source>
</evidence>
<feature type="region of interest" description="Disordered" evidence="1">
    <location>
        <begin position="2699"/>
        <end position="2720"/>
    </location>
</feature>
<feature type="region of interest" description="Disordered" evidence="1">
    <location>
        <begin position="2081"/>
        <end position="2137"/>
    </location>
</feature>
<evidence type="ECO:0000256" key="1">
    <source>
        <dbReference type="SAM" id="MobiDB-lite"/>
    </source>
</evidence>
<gene>
    <name evidence="2" type="ORF">TOT_040000020</name>
</gene>
<dbReference type="RefSeq" id="XP_009691940.1">
    <property type="nucleotide sequence ID" value="XM_009693645.1"/>
</dbReference>
<dbReference type="Proteomes" id="UP000003786">
    <property type="component" value="Chromosome 4"/>
</dbReference>
<feature type="region of interest" description="Disordered" evidence="1">
    <location>
        <begin position="1825"/>
        <end position="1881"/>
    </location>
</feature>
<dbReference type="STRING" id="869250.J4DQ10"/>
<protein>
    <submittedName>
        <fullName evidence="2">Uncharacterized protein</fullName>
    </submittedName>
</protein>
<keyword evidence="3" id="KW-1185">Reference proteome</keyword>
<dbReference type="OrthoDB" id="10443715at2759"/>
<organism evidence="2 3">
    <name type="scientific">Theileria orientalis strain Shintoku</name>
    <dbReference type="NCBI Taxonomy" id="869250"/>
    <lineage>
        <taxon>Eukaryota</taxon>
        <taxon>Sar</taxon>
        <taxon>Alveolata</taxon>
        <taxon>Apicomplexa</taxon>
        <taxon>Aconoidasida</taxon>
        <taxon>Piroplasmida</taxon>
        <taxon>Theileriidae</taxon>
        <taxon>Theileria</taxon>
    </lineage>
</organism>
<dbReference type="GeneID" id="20716125"/>
<feature type="compositionally biased region" description="Basic and acidic residues" evidence="1">
    <location>
        <begin position="2627"/>
        <end position="2638"/>
    </location>
</feature>
<feature type="compositionally biased region" description="Basic and acidic residues" evidence="1">
    <location>
        <begin position="2711"/>
        <end position="2720"/>
    </location>
</feature>
<sequence>MKVDTICTYILVYLLTCVRFNVLVKVNAVASQPAETSSDSHSTSLPEKEGIVLNIKSDTKSNKKFDHKKVDQYITYTSKDNYAFKHVKEDATELWQATDASEYSNKVEVDLLDNNSKAVTIHLPGNKTKVFKKDGYNKPWTEIDTSKLNLKSFNINYPYETYFFTNVFNNNFRTFTAKIGFAFRGANEFIDDQKIDIWKSDNESEYAYKFEVDYMNNDSKALTVHMSGNKSKLLMKSSTNQPWNEIDTSEINPKSIDISLDKETYFCSNRLDKDVRTFRAKTGFAFNKIKDGNTDIWTTSKENEYSKNVQTKGDKKLIIYTGEDGKAKVFNKGTNSKWSEDISAASTAAKISSELQYIFSEAKTSTPKNGVDLNIKSDIKSTDIYEYQKVGKYVTYTPKGLNAFKLVKYYKTEICKVTNPNDYSLRVEVDLINKYSRAVTVYTPENTFVLIKDGYNKPWTEIDTSKLNLKSFNINYPYESYFYKNKSKGKTRTFTAKPGFAFKGAHEYVDGDKVLIWETDNLSEYAYKIVNEGGKKVTIHIADGSTKVIEKKSDGKWPEYTEANPMNGIQLNISSCNKSSDMLHYSMSGNVVTYSALNKFGFKSIYKGGSCNNPQKILWETKSDKHYGKKVEHIDYWYKDMEEINIDLYDGTKRKLYKSHNLPWTEVDLYKVNPKTMNISYKKETYYHTATVEDGFKVYISKPAFAFNDIIQWKWPFRNNTWTQVWNTTKPEEYVTEVYRDGTGCSGINNVTMHLINGEYRHVKKDKGKWVEKSCRIELDINNKKTTFEYTYTVNNSIHTFEPNFDFLITKVMNKGSGSNNLQPIIWERKDNDDYPNKVVTEGDNKVTIYTGNDATAKVFNKGTDGKWIEDTEALTKLNELSSEPRKIYILGKSFDHKKCIDLDINFDTKSTDKFYYKRLYNYVTYTAKKNYTFKFVKEGKTKIWEAIDYTNYSHKVIVDNMNNDTKAVTIHFPRKKMTMFTKTGNTESWIEIDTTKISLQSININDDHDRYSYKNVLKDNIRTFKAKYGFSFKAVNECVEGKEVDIWKSHNDTEYATKVEVDYMNNDSKAVTLYFPDNKSKSFMKHNKNDPWTEVDITKVNPKSFNIDYPHETYFYTNQIRGNFRTFTPKNGFAFNCVNEYINNEKVDIWKTEHDTEYATKVEVYFLNNDSKAVTLYFPDKKTKVFKKDGKNQQWNEIGTSKVNPEGVNIDSHYDCYSYTNVIKDKIRTFLPKTGFAFNCANEYVNDKKTEIWKTNNESEYANKIEVDNINNHTRAIIIHFPENKTEVFWKYRKNDKWKKFDTTEVNRKTINISYLQECYIFKNELINNVRTFTAKKGFVFKGTIEFINDKKVGIWKTDKESEYSNKIEVDLMNNDAKAITFYLPENRTKVLKKDGINESWTEIDTTKLNPMSLNISSHNDTYFYYTKLHGSIRTFEPRIGFAFNVVDEFIGGQKAEIWTTTNQKEFAKKVVFAKHSSGKFDVTIHYGEGYKKLFIKESEDKGWKEVDITVINFRTLNIKYQYNTYYCSTRLDNGVRKFEARDGFAFNVVNELIGKKGIEIWTANKNKYAKKVMTKGDNKLLIFIGEGDNAHKKVFTKVAGGQWRDDTTGTITVPLHFETTQPRVRLFKVNPSDLSNLLSLSTNEFSSITSGNVVKYQIANGVNCTRLMIDDVLLWEYDSSKYGDRYPRSVYHNTETDILLLRISGVDITFENTAEGWIFTESGPLAVKFHIVDPNNPSNTVELTDNQFTVAENREITTFNIADNVHPIALTYGASLLWQHDANKHSGMHPKSLHFYKRTETLVLQFENLDMSFAKNNEGVWEYTETDTSDSEATTTQPESDGTSEPGEGASTTPPPESSGEGTPATPSAQTGPSTTQPRVRLLKVNPSNPDSLIELGANDFSFSTSGSVVLYKISSGVNCVQLIFDNVLLWVYDSSQYGDRYPRSVYHNTETDILLLRMSGVDLTFENTPEGWIFTESGPLAVKFHIVDPNNPSNTVELTDNQFTVAENREITTFNIADNVHPIALTYGASLLWQHDANKHSGMHPKSLHFYKRTETLVLQFENLDMSFAKNNEGVWEYTETDTSDSEATTTQPESDGTSEPGEGASTTPPPESSGEGTPATPSAQTGPSTTQPRVRLLKVNPSNPDSLIELGANDFSFSTSGSVVLYKISSGVNCVQLIFDNVLLWVYDSSQYGDRYPRSVYHNTETDILLLRMSGVDLTFENTPEGWIFTESGPLAVKFHIVDPNNPSNTVELTDNQFTVAENREITTFNIADNVHPIALTYGASLLWQHDANKHSGMHPKSLHFYKRTETLVLQFENLDMSFAKNNEGVWEYTETDTSDSEATTTQPESDGTSEPGEGASTTPPPESSGEGTPATPSAQTGPSTTQPRVRLLKVNPSNPDSLIELGANDFSFSTSGSVVLYKISSGVNCVQLIFDNVLLWVYDSSQYGDRYPRSVYHNTETDILLLRMSGVDLTFENTPEGWIFTESGPLAVKFHIVDPKDNTKTVELPTTHLTLSESGDITTFNIADNVHPIALTYGASLLWQHDANKHSGMHPKSLHFYKRTETLVLQFENLDMSFAKNEQGVWEYTETAISAGEADTLSESGYTSLPEEYESYASTESEDGKSVVEDPHTRLIPMPSSASQQDKSLKPIPSDTGKTMGVNGNGFSLETLLLRFEGLDIAYAKNDQNIWEYTETDTSDSGPDNVNRDDTRSALDRPKSLSDIFNKEHKLNVVHI</sequence>
<reference evidence="2 3" key="1">
    <citation type="journal article" date="2012" name="MBio">
        <title>Comparative genome analysis of three eukaryotic parasites with differing abilities to transform leukocytes reveals key mediators of Theileria-induced leukocyte transformation.</title>
        <authorList>
            <person name="Hayashida K."/>
            <person name="Hara Y."/>
            <person name="Abe T."/>
            <person name="Yamasaki C."/>
            <person name="Toyoda A."/>
            <person name="Kosuge T."/>
            <person name="Suzuki Y."/>
            <person name="Sato Y."/>
            <person name="Kawashima S."/>
            <person name="Katayama T."/>
            <person name="Wakaguri H."/>
            <person name="Inoue N."/>
            <person name="Homma K."/>
            <person name="Tada-Umezaki M."/>
            <person name="Yagi Y."/>
            <person name="Fujii Y."/>
            <person name="Habara T."/>
            <person name="Kanehisa M."/>
            <person name="Watanabe H."/>
            <person name="Ito K."/>
            <person name="Gojobori T."/>
            <person name="Sugawara H."/>
            <person name="Imanishi T."/>
            <person name="Weir W."/>
            <person name="Gardner M."/>
            <person name="Pain A."/>
            <person name="Shiels B."/>
            <person name="Hattori M."/>
            <person name="Nene V."/>
            <person name="Sugimoto C."/>
        </authorList>
    </citation>
    <scope>NUCLEOTIDE SEQUENCE [LARGE SCALE GENOMIC DNA]</scope>
    <source>
        <strain evidence="2 3">Shintoku</strain>
    </source>
</reference>
<dbReference type="Pfam" id="PF04385">
    <property type="entry name" value="FAINT"/>
    <property type="match status" value="2"/>
</dbReference>
<name>J4DQ10_THEOR</name>
<dbReference type="KEGG" id="tot:TOT_040000020"/>
<evidence type="ECO:0000313" key="2">
    <source>
        <dbReference type="EMBL" id="BAM41639.1"/>
    </source>
</evidence>
<feature type="region of interest" description="Disordered" evidence="1">
    <location>
        <begin position="2337"/>
        <end position="2393"/>
    </location>
</feature>
<dbReference type="eggNOG" id="ENOG502S14T">
    <property type="taxonomic scope" value="Eukaryota"/>
</dbReference>
<dbReference type="VEuPathDB" id="PiroplasmaDB:TOT_040000020"/>
<dbReference type="EMBL" id="AP011949">
    <property type="protein sequence ID" value="BAM41639.1"/>
    <property type="molecule type" value="Genomic_DNA"/>
</dbReference>
<dbReference type="OMA" id="HPIALTY"/>
<proteinExistence type="predicted"/>
<dbReference type="InterPro" id="IPR007480">
    <property type="entry name" value="DUF529"/>
</dbReference>